<accession>A0A1F5Z021</accession>
<feature type="transmembrane region" description="Helical" evidence="1">
    <location>
        <begin position="12"/>
        <end position="34"/>
    </location>
</feature>
<keyword evidence="1" id="KW-0812">Transmembrane</keyword>
<keyword evidence="1" id="KW-1133">Transmembrane helix</keyword>
<name>A0A1F5Z021_9BACT</name>
<reference evidence="2 3" key="1">
    <citation type="journal article" date="2016" name="Nat. Commun.">
        <title>Thousands of microbial genomes shed light on interconnected biogeochemical processes in an aquifer system.</title>
        <authorList>
            <person name="Anantharaman K."/>
            <person name="Brown C.T."/>
            <person name="Hug L.A."/>
            <person name="Sharon I."/>
            <person name="Castelle C.J."/>
            <person name="Probst A.J."/>
            <person name="Thomas B.C."/>
            <person name="Singh A."/>
            <person name="Wilkins M.J."/>
            <person name="Karaoz U."/>
            <person name="Brodie E.L."/>
            <person name="Williams K.H."/>
            <person name="Hubbard S.S."/>
            <person name="Banfield J.F."/>
        </authorList>
    </citation>
    <scope>NUCLEOTIDE SEQUENCE [LARGE SCALE GENOMIC DNA]</scope>
</reference>
<dbReference type="Proteomes" id="UP000178681">
    <property type="component" value="Unassembled WGS sequence"/>
</dbReference>
<protein>
    <submittedName>
        <fullName evidence="2">Uncharacterized protein</fullName>
    </submittedName>
</protein>
<proteinExistence type="predicted"/>
<evidence type="ECO:0000313" key="3">
    <source>
        <dbReference type="Proteomes" id="UP000178681"/>
    </source>
</evidence>
<feature type="transmembrane region" description="Helical" evidence="1">
    <location>
        <begin position="54"/>
        <end position="75"/>
    </location>
</feature>
<dbReference type="InterPro" id="IPR044020">
    <property type="entry name" value="DUF5676"/>
</dbReference>
<dbReference type="EMBL" id="MFJG01000028">
    <property type="protein sequence ID" value="OGG05798.1"/>
    <property type="molecule type" value="Genomic_DNA"/>
</dbReference>
<dbReference type="AlphaFoldDB" id="A0A1F5Z021"/>
<sequence length="85" mass="8765">MKISALAFANASALTGAILWTICSSIAVLLPGLYEAGVELLALGSSVGHFNVSLTSVISGGLLFTVIAWLSGYLFGWSLGKFAKT</sequence>
<evidence type="ECO:0000313" key="2">
    <source>
        <dbReference type="EMBL" id="OGG05798.1"/>
    </source>
</evidence>
<comment type="caution">
    <text evidence="2">The sequence shown here is derived from an EMBL/GenBank/DDBJ whole genome shotgun (WGS) entry which is preliminary data.</text>
</comment>
<dbReference type="Pfam" id="PF18926">
    <property type="entry name" value="DUF5676"/>
    <property type="match status" value="1"/>
</dbReference>
<keyword evidence="1" id="KW-0472">Membrane</keyword>
<organism evidence="2 3">
    <name type="scientific">Candidatus Gottesmanbacteria bacterium RIFCSPHIGHO2_01_FULL_42_12</name>
    <dbReference type="NCBI Taxonomy" id="1798377"/>
    <lineage>
        <taxon>Bacteria</taxon>
        <taxon>Candidatus Gottesmaniibacteriota</taxon>
    </lineage>
</organism>
<gene>
    <name evidence="2" type="ORF">A2872_03210</name>
</gene>
<evidence type="ECO:0000256" key="1">
    <source>
        <dbReference type="SAM" id="Phobius"/>
    </source>
</evidence>